<evidence type="ECO:0000256" key="1">
    <source>
        <dbReference type="ARBA" id="ARBA00004191"/>
    </source>
</evidence>
<reference evidence="7 8" key="1">
    <citation type="submission" date="2015-04" db="EMBL/GenBank/DDBJ databases">
        <title>Complete genome sequence of Schizopora paradoxa KUC8140, a cosmopolitan wood degrader in East Asia.</title>
        <authorList>
            <consortium name="DOE Joint Genome Institute"/>
            <person name="Min B."/>
            <person name="Park H."/>
            <person name="Jang Y."/>
            <person name="Kim J.-J."/>
            <person name="Kim K.H."/>
            <person name="Pangilinan J."/>
            <person name="Lipzen A."/>
            <person name="Riley R."/>
            <person name="Grigoriev I.V."/>
            <person name="Spatafora J.W."/>
            <person name="Choi I.-G."/>
        </authorList>
    </citation>
    <scope>NUCLEOTIDE SEQUENCE [LARGE SCALE GENOMIC DNA]</scope>
    <source>
        <strain evidence="7 8">KUC8140</strain>
    </source>
</reference>
<evidence type="ECO:0000313" key="7">
    <source>
        <dbReference type="EMBL" id="KLO10192.1"/>
    </source>
</evidence>
<dbReference type="AlphaFoldDB" id="A0A0H2RF33"/>
<dbReference type="SMART" id="SM00075">
    <property type="entry name" value="HYDRO"/>
    <property type="match status" value="1"/>
</dbReference>
<sequence>MFSKIFVFLAVASTILAHPAIAPRGGSCNGNTASCCNSVAGTSSNPDNKSFGDAIPVALQSLTVPVGVNCVPVDVLGLGNAGSCTVANSCCDNFHSEEGFLPVGLNCNTIPVTL</sequence>
<gene>
    <name evidence="7" type="ORF">SCHPADRAFT_978025</name>
</gene>
<organism evidence="7 8">
    <name type="scientific">Schizopora paradoxa</name>
    <dbReference type="NCBI Taxonomy" id="27342"/>
    <lineage>
        <taxon>Eukaryota</taxon>
        <taxon>Fungi</taxon>
        <taxon>Dikarya</taxon>
        <taxon>Basidiomycota</taxon>
        <taxon>Agaricomycotina</taxon>
        <taxon>Agaricomycetes</taxon>
        <taxon>Hymenochaetales</taxon>
        <taxon>Schizoporaceae</taxon>
        <taxon>Schizopora</taxon>
    </lineage>
</organism>
<keyword evidence="4 6" id="KW-0964">Secreted</keyword>
<comment type="subcellular location">
    <subcellularLocation>
        <location evidence="1 6">Secreted</location>
        <location evidence="1 6">Cell wall</location>
    </subcellularLocation>
</comment>
<dbReference type="Proteomes" id="UP000053477">
    <property type="component" value="Unassembled WGS sequence"/>
</dbReference>
<dbReference type="CDD" id="cd23507">
    <property type="entry name" value="hydrophobin_I"/>
    <property type="match status" value="1"/>
</dbReference>
<accession>A0A0H2RF33</accession>
<evidence type="ECO:0000256" key="5">
    <source>
        <dbReference type="ARBA" id="ARBA00023157"/>
    </source>
</evidence>
<name>A0A0H2RF33_9AGAM</name>
<dbReference type="GO" id="GO:0009277">
    <property type="term" value="C:fungal-type cell wall"/>
    <property type="evidence" value="ECO:0007669"/>
    <property type="project" value="InterPro"/>
</dbReference>
<dbReference type="Pfam" id="PF01185">
    <property type="entry name" value="Hydrophobin"/>
    <property type="match status" value="1"/>
</dbReference>
<evidence type="ECO:0000313" key="8">
    <source>
        <dbReference type="Proteomes" id="UP000053477"/>
    </source>
</evidence>
<keyword evidence="6" id="KW-0732">Signal</keyword>
<keyword evidence="5 6" id="KW-1015">Disulfide bond</keyword>
<keyword evidence="3 6" id="KW-0134">Cell wall</keyword>
<comment type="similarity">
    <text evidence="2 6">Belongs to the fungal hydrophobin family.</text>
</comment>
<dbReference type="GO" id="GO:0005199">
    <property type="term" value="F:structural constituent of cell wall"/>
    <property type="evidence" value="ECO:0007669"/>
    <property type="project" value="InterPro"/>
</dbReference>
<dbReference type="InParanoid" id="A0A0H2RF33"/>
<protein>
    <recommendedName>
        <fullName evidence="6">Hydrophobin</fullName>
    </recommendedName>
</protein>
<feature type="signal peptide" evidence="6">
    <location>
        <begin position="1"/>
        <end position="17"/>
    </location>
</feature>
<evidence type="ECO:0000256" key="4">
    <source>
        <dbReference type="ARBA" id="ARBA00022525"/>
    </source>
</evidence>
<feature type="chain" id="PRO_5013986749" description="Hydrophobin" evidence="6">
    <location>
        <begin position="18"/>
        <end position="114"/>
    </location>
</feature>
<dbReference type="EMBL" id="KQ086033">
    <property type="protein sequence ID" value="KLO10192.1"/>
    <property type="molecule type" value="Genomic_DNA"/>
</dbReference>
<proteinExistence type="inferred from homology"/>
<evidence type="ECO:0000256" key="3">
    <source>
        <dbReference type="ARBA" id="ARBA00022512"/>
    </source>
</evidence>
<evidence type="ECO:0000256" key="6">
    <source>
        <dbReference type="RuleBase" id="RU365009"/>
    </source>
</evidence>
<evidence type="ECO:0000256" key="2">
    <source>
        <dbReference type="ARBA" id="ARBA00010446"/>
    </source>
</evidence>
<dbReference type="InterPro" id="IPR001338">
    <property type="entry name" value="Class_I_Hydrophobin"/>
</dbReference>
<keyword evidence="8" id="KW-1185">Reference proteome</keyword>